<dbReference type="PANTHER" id="PTHR32133:SF297">
    <property type="entry name" value="F-BOX DOMAIN-CONTAINING PROTEIN"/>
    <property type="match status" value="1"/>
</dbReference>
<organism evidence="3 4">
    <name type="scientific">Digitaria exilis</name>
    <dbReference type="NCBI Taxonomy" id="1010633"/>
    <lineage>
        <taxon>Eukaryota</taxon>
        <taxon>Viridiplantae</taxon>
        <taxon>Streptophyta</taxon>
        <taxon>Embryophyta</taxon>
        <taxon>Tracheophyta</taxon>
        <taxon>Spermatophyta</taxon>
        <taxon>Magnoliopsida</taxon>
        <taxon>Liliopsida</taxon>
        <taxon>Poales</taxon>
        <taxon>Poaceae</taxon>
        <taxon>PACMAD clade</taxon>
        <taxon>Panicoideae</taxon>
        <taxon>Panicodae</taxon>
        <taxon>Paniceae</taxon>
        <taxon>Anthephorinae</taxon>
        <taxon>Digitaria</taxon>
    </lineage>
</organism>
<feature type="transmembrane region" description="Helical" evidence="1">
    <location>
        <begin position="704"/>
        <end position="726"/>
    </location>
</feature>
<keyword evidence="4" id="KW-1185">Reference proteome</keyword>
<feature type="domain" description="F-box" evidence="2">
    <location>
        <begin position="380"/>
        <end position="423"/>
    </location>
</feature>
<keyword evidence="1" id="KW-0812">Transmembrane</keyword>
<dbReference type="PANTHER" id="PTHR32133">
    <property type="entry name" value="OS07G0120400 PROTEIN"/>
    <property type="match status" value="1"/>
</dbReference>
<reference evidence="3" key="1">
    <citation type="submission" date="2020-07" db="EMBL/GenBank/DDBJ databases">
        <title>Genome sequence and genetic diversity analysis of an under-domesticated orphan crop, white fonio (Digitaria exilis).</title>
        <authorList>
            <person name="Bennetzen J.L."/>
            <person name="Chen S."/>
            <person name="Ma X."/>
            <person name="Wang X."/>
            <person name="Yssel A.E.J."/>
            <person name="Chaluvadi S.R."/>
            <person name="Johnson M."/>
            <person name="Gangashetty P."/>
            <person name="Hamidou F."/>
            <person name="Sanogo M.D."/>
            <person name="Zwaenepoel A."/>
            <person name="Wallace J."/>
            <person name="Van De Peer Y."/>
            <person name="Van Deynze A."/>
        </authorList>
    </citation>
    <scope>NUCLEOTIDE SEQUENCE</scope>
    <source>
        <tissue evidence="3">Leaves</tissue>
    </source>
</reference>
<dbReference type="Pfam" id="PF00646">
    <property type="entry name" value="F-box"/>
    <property type="match status" value="2"/>
</dbReference>
<dbReference type="InterPro" id="IPR001810">
    <property type="entry name" value="F-box_dom"/>
</dbReference>
<dbReference type="AlphaFoldDB" id="A0A835ESV4"/>
<dbReference type="SMART" id="SM00256">
    <property type="entry name" value="FBOX"/>
    <property type="match status" value="2"/>
</dbReference>
<dbReference type="Proteomes" id="UP000636709">
    <property type="component" value="Unassembled WGS sequence"/>
</dbReference>
<evidence type="ECO:0000313" key="3">
    <source>
        <dbReference type="EMBL" id="KAF8713894.1"/>
    </source>
</evidence>
<proteinExistence type="predicted"/>
<gene>
    <name evidence="3" type="ORF">HU200_027872</name>
</gene>
<feature type="domain" description="F-box" evidence="2">
    <location>
        <begin position="2"/>
        <end position="45"/>
    </location>
</feature>
<dbReference type="InterPro" id="IPR036047">
    <property type="entry name" value="F-box-like_dom_sf"/>
</dbReference>
<dbReference type="EMBL" id="JACEFO010001739">
    <property type="protein sequence ID" value="KAF8713894.1"/>
    <property type="molecule type" value="Genomic_DNA"/>
</dbReference>
<accession>A0A835ESV4</accession>
<comment type="caution">
    <text evidence="3">The sequence shown here is derived from an EMBL/GenBank/DDBJ whole genome shotgun (WGS) entry which is preliminary data.</text>
</comment>
<dbReference type="SUPFAM" id="SSF81383">
    <property type="entry name" value="F-box domain"/>
    <property type="match status" value="2"/>
</dbReference>
<evidence type="ECO:0000259" key="2">
    <source>
        <dbReference type="SMART" id="SM00256"/>
    </source>
</evidence>
<protein>
    <recommendedName>
        <fullName evidence="2">F-box domain-containing protein</fullName>
    </recommendedName>
</protein>
<name>A0A835ESV4_9POAL</name>
<evidence type="ECO:0000256" key="1">
    <source>
        <dbReference type="SAM" id="Phobius"/>
    </source>
</evidence>
<keyword evidence="1" id="KW-1133">Transmembrane helix</keyword>
<keyword evidence="1" id="KW-0472">Membrane</keyword>
<sequence length="728" mass="80749">MLTEELEEEVLLRFPPHEPTLLVRVCLVCNRWRRLVCGSAFRRRFRELHRTPSMLGFACNILHEDRMMSSFVTSTRFCPPDADLIGGYRPIDARHGPRPGFLWTAAVLCDADGACNHLDCHRGPFLVVLLASGSGKAFICTYSSDAGTWSDPIVMEQSADYVSLAPSVLVGNALYFSLVGSKVVLKYDLESHEMSVIGLPFSDLLWRHVALDGELGLATVLRSKLCLWRKSGPEGDAGWTQNRVIELERLLPRKVISTLPNVVGFASGIDVIFLRAGLMLFTIDLKTYEVTKVCEGKNVYSAIPYMSFYTPDRRILPTWHRPGNFLINGKLSNSNGKSHGIYGGMAPLASVRLVLDFKVSLFFKLRHRPNPCAMAPPPMLMEELEEEVLLRFPPHEPALLVRVSLVCKRWRRFVCGSAFRRRFRELHRTPPMLGFVCNFAGGAKTASFVTSTRFCAPDANLGCYRAIDARHGRVLLQRPAGDLVVWEPIADQRRELPLPPCFTSMGAWSAAVLCAADGDCGHLDCHLVVFLESSFWGGVHLHLLIRCWLLERPNYHGASFDYANLMPSVFVGNALYFRLLAAKALLKYDLVSHEMSVIGLPHPSSLWRHVAVDGELGLAAVLGSKLCLLRKAGPEGGGDAGWTENRVIKLETLLPRNAISTSASVVGFADGSGVIFLKAGLELYSVDLKTCKATMVSNSMGKNVYYVVPYLSFYTPGTSFLGFLVLQY</sequence>
<evidence type="ECO:0000313" key="4">
    <source>
        <dbReference type="Proteomes" id="UP000636709"/>
    </source>
</evidence>